<name>A0ABT6G1C2_9FLAO</name>
<proteinExistence type="predicted"/>
<sequence length="144" mass="16815">MIKKFLLVVFIIFLSCESKISDNEINNFCYEFVYAIHSKDSEKLNSIINKDKLVNNTNDKLKDKNIIVDYDDIITGLFIGHNPLKYGQGYHQKLDGFNIEDLQIIILKNTTHVQKINIKWNNIFNHEQESVIVTVENKKITLIE</sequence>
<evidence type="ECO:0000313" key="2">
    <source>
        <dbReference type="Proteomes" id="UP001529085"/>
    </source>
</evidence>
<comment type="caution">
    <text evidence="1">The sequence shown here is derived from an EMBL/GenBank/DDBJ whole genome shotgun (WGS) entry which is preliminary data.</text>
</comment>
<dbReference type="RefSeq" id="WP_278005273.1">
    <property type="nucleotide sequence ID" value="NZ_JARSBN010000004.1"/>
</dbReference>
<organism evidence="1 2">
    <name type="scientific">Winogradskyella marincola</name>
    <dbReference type="NCBI Taxonomy" id="3037795"/>
    <lineage>
        <taxon>Bacteria</taxon>
        <taxon>Pseudomonadati</taxon>
        <taxon>Bacteroidota</taxon>
        <taxon>Flavobacteriia</taxon>
        <taxon>Flavobacteriales</taxon>
        <taxon>Flavobacteriaceae</taxon>
        <taxon>Winogradskyella</taxon>
    </lineage>
</organism>
<reference evidence="1 2" key="1">
    <citation type="submission" date="2023-03" db="EMBL/GenBank/DDBJ databases">
        <title>Strain YYF002 represents a novel species in the genus Winogradskyella isolated from seawater.</title>
        <authorList>
            <person name="Fu Z.-Y."/>
        </authorList>
    </citation>
    <scope>NUCLEOTIDE SEQUENCE [LARGE SCALE GENOMIC DNA]</scope>
    <source>
        <strain evidence="1 2">YYF002</strain>
    </source>
</reference>
<accession>A0ABT6G1C2</accession>
<evidence type="ECO:0000313" key="1">
    <source>
        <dbReference type="EMBL" id="MDG4715816.1"/>
    </source>
</evidence>
<evidence type="ECO:0008006" key="3">
    <source>
        <dbReference type="Google" id="ProtNLM"/>
    </source>
</evidence>
<dbReference type="Proteomes" id="UP001529085">
    <property type="component" value="Unassembled WGS sequence"/>
</dbReference>
<dbReference type="EMBL" id="JARSBN010000004">
    <property type="protein sequence ID" value="MDG4715816.1"/>
    <property type="molecule type" value="Genomic_DNA"/>
</dbReference>
<dbReference type="PROSITE" id="PS51257">
    <property type="entry name" value="PROKAR_LIPOPROTEIN"/>
    <property type="match status" value="1"/>
</dbReference>
<gene>
    <name evidence="1" type="ORF">P7122_08030</name>
</gene>
<keyword evidence="2" id="KW-1185">Reference proteome</keyword>
<protein>
    <recommendedName>
        <fullName evidence="3">Lipoprotein</fullName>
    </recommendedName>
</protein>